<dbReference type="RefSeq" id="WP_236625193.1">
    <property type="nucleotide sequence ID" value="NZ_JBPKCJ010000001.1"/>
</dbReference>
<reference evidence="1 2" key="1">
    <citation type="submission" date="2014-06" db="EMBL/GenBank/DDBJ databases">
        <title>Draft genome sequence of iron oxidizing acidophile Leptospirillum ferriphilum DSM14647.</title>
        <authorList>
            <person name="Cardenas J.P."/>
            <person name="Lazcano M."/>
            <person name="Ossandon F.J."/>
            <person name="Corbett M."/>
            <person name="Holmes D.S."/>
            <person name="Watkin E."/>
        </authorList>
    </citation>
    <scope>NUCLEOTIDE SEQUENCE [LARGE SCALE GENOMIC DNA]</scope>
    <source>
        <strain evidence="1 2">DSM 14647</strain>
    </source>
</reference>
<accession>A0A094WBI5</accession>
<gene>
    <name evidence="1" type="ORF">LptCag_2357</name>
</gene>
<name>A0A094WBI5_9BACT</name>
<dbReference type="AlphaFoldDB" id="A0A094WBI5"/>
<dbReference type="PATRIC" id="fig|178606.4.peg.136"/>
<dbReference type="EMBL" id="JPGK01000001">
    <property type="protein sequence ID" value="KGA94923.1"/>
    <property type="molecule type" value="Genomic_DNA"/>
</dbReference>
<protein>
    <submittedName>
        <fullName evidence="1">Uncharacterized protein</fullName>
    </submittedName>
</protein>
<organism evidence="1 2">
    <name type="scientific">Leptospirillum ferriphilum</name>
    <dbReference type="NCBI Taxonomy" id="178606"/>
    <lineage>
        <taxon>Bacteria</taxon>
        <taxon>Pseudomonadati</taxon>
        <taxon>Nitrospirota</taxon>
        <taxon>Nitrospiria</taxon>
        <taxon>Nitrospirales</taxon>
        <taxon>Nitrospiraceae</taxon>
        <taxon>Leptospirillum</taxon>
    </lineage>
</organism>
<proteinExistence type="predicted"/>
<dbReference type="Proteomes" id="UP000029452">
    <property type="component" value="Unassembled WGS sequence"/>
</dbReference>
<sequence>MKIRRFLQKGSSGENRSVLGWSLNTWDKNPDPVYNVRFSGLVWIFLLVGSLCAAGCASEPSYRQAFDSSQQIEGNTESIASTPDKTWIASLQVLSQQGFMVRSADRSNDVILADREMADQNDKNVSYQITSTVTLVPLGKNLTQVSLAANQTTEFHRKQYVWWHLLWLIPLFPVGSEYTSVVTHRGTVQNPEFYAGFFDNLKKAVQSKTLLKN</sequence>
<evidence type="ECO:0000313" key="2">
    <source>
        <dbReference type="Proteomes" id="UP000029452"/>
    </source>
</evidence>
<comment type="caution">
    <text evidence="1">The sequence shown here is derived from an EMBL/GenBank/DDBJ whole genome shotgun (WGS) entry which is preliminary data.</text>
</comment>
<evidence type="ECO:0000313" key="1">
    <source>
        <dbReference type="EMBL" id="KGA94923.1"/>
    </source>
</evidence>